<evidence type="ECO:0000256" key="2">
    <source>
        <dbReference type="ARBA" id="ARBA00023125"/>
    </source>
</evidence>
<gene>
    <name evidence="5" type="ORF">METZ01_LOCUS453362</name>
</gene>
<feature type="domain" description="HTH gntR-type" evidence="4">
    <location>
        <begin position="9"/>
        <end position="77"/>
    </location>
</feature>
<evidence type="ECO:0000256" key="3">
    <source>
        <dbReference type="ARBA" id="ARBA00023163"/>
    </source>
</evidence>
<protein>
    <recommendedName>
        <fullName evidence="4">HTH gntR-type domain-containing protein</fullName>
    </recommendedName>
</protein>
<evidence type="ECO:0000313" key="5">
    <source>
        <dbReference type="EMBL" id="SVE00508.1"/>
    </source>
</evidence>
<evidence type="ECO:0000256" key="1">
    <source>
        <dbReference type="ARBA" id="ARBA00023015"/>
    </source>
</evidence>
<dbReference type="GO" id="GO:0003700">
    <property type="term" value="F:DNA-binding transcription factor activity"/>
    <property type="evidence" value="ECO:0007669"/>
    <property type="project" value="InterPro"/>
</dbReference>
<keyword evidence="2" id="KW-0238">DNA-binding</keyword>
<reference evidence="5" key="1">
    <citation type="submission" date="2018-05" db="EMBL/GenBank/DDBJ databases">
        <authorList>
            <person name="Lanie J.A."/>
            <person name="Ng W.-L."/>
            <person name="Kazmierczak K.M."/>
            <person name="Andrzejewski T.M."/>
            <person name="Davidsen T.M."/>
            <person name="Wayne K.J."/>
            <person name="Tettelin H."/>
            <person name="Glass J.I."/>
            <person name="Rusch D."/>
            <person name="Podicherti R."/>
            <person name="Tsui H.-C.T."/>
            <person name="Winkler M.E."/>
        </authorList>
    </citation>
    <scope>NUCLEOTIDE SEQUENCE</scope>
</reference>
<dbReference type="Gene3D" id="1.10.10.10">
    <property type="entry name" value="Winged helix-like DNA-binding domain superfamily/Winged helix DNA-binding domain"/>
    <property type="match status" value="1"/>
</dbReference>
<feature type="non-terminal residue" evidence="5">
    <location>
        <position position="131"/>
    </location>
</feature>
<dbReference type="PANTHER" id="PTHR44846">
    <property type="entry name" value="MANNOSYL-D-GLYCERATE TRANSPORT/METABOLISM SYSTEM REPRESSOR MNGR-RELATED"/>
    <property type="match status" value="1"/>
</dbReference>
<dbReference type="PROSITE" id="PS50949">
    <property type="entry name" value="HTH_GNTR"/>
    <property type="match status" value="1"/>
</dbReference>
<accession>A0A383A0P6</accession>
<dbReference type="Pfam" id="PF00392">
    <property type="entry name" value="GntR"/>
    <property type="match status" value="1"/>
</dbReference>
<dbReference type="InterPro" id="IPR036390">
    <property type="entry name" value="WH_DNA-bd_sf"/>
</dbReference>
<dbReference type="SMART" id="SM00345">
    <property type="entry name" value="HTH_GNTR"/>
    <property type="match status" value="1"/>
</dbReference>
<evidence type="ECO:0000259" key="4">
    <source>
        <dbReference type="PROSITE" id="PS50949"/>
    </source>
</evidence>
<dbReference type="AlphaFoldDB" id="A0A383A0P6"/>
<keyword evidence="3" id="KW-0804">Transcription</keyword>
<keyword evidence="1" id="KW-0805">Transcription regulation</keyword>
<dbReference type="GO" id="GO:0003677">
    <property type="term" value="F:DNA binding"/>
    <property type="evidence" value="ECO:0007669"/>
    <property type="project" value="UniProtKB-KW"/>
</dbReference>
<dbReference type="InterPro" id="IPR050679">
    <property type="entry name" value="Bact_HTH_transcr_reg"/>
</dbReference>
<dbReference type="SUPFAM" id="SSF46785">
    <property type="entry name" value="Winged helix' DNA-binding domain"/>
    <property type="match status" value="1"/>
</dbReference>
<dbReference type="Gene3D" id="3.40.50.2300">
    <property type="match status" value="1"/>
</dbReference>
<name>A0A383A0P6_9ZZZZ</name>
<dbReference type="CDD" id="cd07377">
    <property type="entry name" value="WHTH_GntR"/>
    <property type="match status" value="1"/>
</dbReference>
<dbReference type="InterPro" id="IPR036388">
    <property type="entry name" value="WH-like_DNA-bd_sf"/>
</dbReference>
<dbReference type="InterPro" id="IPR000524">
    <property type="entry name" value="Tscrpt_reg_HTH_GntR"/>
</dbReference>
<proteinExistence type="predicted"/>
<sequence>MGIDHRDPKPFYKQIYEDIVNQIRSGKLKVGDKLKTQHELVEIYDVSLITVKKALSDLIKEGILYARVGRGSFVARRPSEIDHTKHLTIAYILKDLDNPYYQNIVSSIEFNLSKNDCNMILYSSDNRRDRV</sequence>
<dbReference type="EMBL" id="UINC01187667">
    <property type="protein sequence ID" value="SVE00508.1"/>
    <property type="molecule type" value="Genomic_DNA"/>
</dbReference>
<organism evidence="5">
    <name type="scientific">marine metagenome</name>
    <dbReference type="NCBI Taxonomy" id="408172"/>
    <lineage>
        <taxon>unclassified sequences</taxon>
        <taxon>metagenomes</taxon>
        <taxon>ecological metagenomes</taxon>
    </lineage>
</organism>